<sequence>MQARRVRAGMMEGAQAILPVLLGVVPFGVTFAVLAMAAGVDTWGIMAMSALAFAGASQLVVVDLLSQGAPMLLALVAGLTVNLRLLMYSASMAPHFATTSMWWRAVVAFLMTDQSYAICTIRYSRDSRLHRLGFAIGASFVLYLSWLLGNALGLALGALIPRHLSMDFAIPVTFMALIAPTLKDRPARYAALAAGVVSLLANDLPKGFGLMVGAGCGIVVGMWSEHVLAKRTVSPR</sequence>
<comment type="subcellular location">
    <subcellularLocation>
        <location evidence="1">Cell membrane</location>
        <topology evidence="1">Multi-pass membrane protein</topology>
    </subcellularLocation>
</comment>
<feature type="transmembrane region" description="Helical" evidence="8">
    <location>
        <begin position="102"/>
        <end position="121"/>
    </location>
</feature>
<dbReference type="HOGENOM" id="CLU_065777_1_1_7"/>
<feature type="transmembrane region" description="Helical" evidence="8">
    <location>
        <begin position="133"/>
        <end position="154"/>
    </location>
</feature>
<dbReference type="PANTHER" id="PTHR34979">
    <property type="entry name" value="INNER MEMBRANE PROTEIN YGAZ"/>
    <property type="match status" value="1"/>
</dbReference>
<keyword evidence="5 8" id="KW-0812">Transmembrane</keyword>
<dbReference type="PANTHER" id="PTHR34979:SF1">
    <property type="entry name" value="INNER MEMBRANE PROTEIN YGAZ"/>
    <property type="match status" value="1"/>
</dbReference>
<name>T2G989_MEGG1</name>
<protein>
    <submittedName>
        <fullName evidence="9">Putative AzlC family protein</fullName>
    </submittedName>
</protein>
<dbReference type="eggNOG" id="COG1296">
    <property type="taxonomic scope" value="Bacteria"/>
</dbReference>
<dbReference type="KEGG" id="dgg:DGI_0979"/>
<organism evidence="9 10">
    <name type="scientific">Megalodesulfovibrio gigas (strain ATCC 19364 / DSM 1382 / NCIMB 9332 / VKM B-1759)</name>
    <name type="common">Desulfovibrio gigas</name>
    <dbReference type="NCBI Taxonomy" id="1121448"/>
    <lineage>
        <taxon>Bacteria</taxon>
        <taxon>Pseudomonadati</taxon>
        <taxon>Thermodesulfobacteriota</taxon>
        <taxon>Desulfovibrionia</taxon>
        <taxon>Desulfovibrionales</taxon>
        <taxon>Desulfovibrionaceae</taxon>
        <taxon>Megalodesulfovibrio</taxon>
    </lineage>
</organism>
<accession>T2G989</accession>
<evidence type="ECO:0000256" key="3">
    <source>
        <dbReference type="ARBA" id="ARBA00022448"/>
    </source>
</evidence>
<keyword evidence="3" id="KW-0813">Transport</keyword>
<dbReference type="EMBL" id="CP006585">
    <property type="protein sequence ID" value="AGW12858.1"/>
    <property type="molecule type" value="Genomic_DNA"/>
</dbReference>
<evidence type="ECO:0000256" key="8">
    <source>
        <dbReference type="SAM" id="Phobius"/>
    </source>
</evidence>
<reference evidence="10" key="2">
    <citation type="submission" date="2013-07" db="EMBL/GenBank/DDBJ databases">
        <authorList>
            <person name="Morais-Silva F.O."/>
            <person name="Rezende A.M."/>
            <person name="Pimentel C."/>
            <person name="Resende D.M."/>
            <person name="Santos C.I."/>
            <person name="Clemente C."/>
            <person name="de Oliveira L.M."/>
            <person name="da Silva S.M."/>
            <person name="Costa D.A."/>
            <person name="Varela-Raposo A."/>
            <person name="Horacio E.C.A."/>
            <person name="Matos M."/>
            <person name="Flores O."/>
            <person name="Ruiz J.C."/>
            <person name="Rodrigues-Pousada C."/>
        </authorList>
    </citation>
    <scope>NUCLEOTIDE SEQUENCE [LARGE SCALE GENOMIC DNA]</scope>
    <source>
        <strain evidence="10">ATCC 19364 / DSM 1382 / NCIMB 9332 / VKM B-1759</strain>
    </source>
</reference>
<dbReference type="Proteomes" id="UP000016587">
    <property type="component" value="Chromosome"/>
</dbReference>
<keyword evidence="6 8" id="KW-1133">Transmembrane helix</keyword>
<evidence type="ECO:0000313" key="9">
    <source>
        <dbReference type="EMBL" id="AGW12858.1"/>
    </source>
</evidence>
<evidence type="ECO:0000256" key="5">
    <source>
        <dbReference type="ARBA" id="ARBA00022692"/>
    </source>
</evidence>
<reference evidence="9 10" key="1">
    <citation type="journal article" date="2013" name="J. Bacteriol.">
        <title>Roles of HynAB and Ech, the only two hydrogenases found in the model sulfate reducer Desulfovibrio gigas.</title>
        <authorList>
            <person name="Morais-Silva F.O."/>
            <person name="Santos C.I."/>
            <person name="Rodrigues R."/>
            <person name="Pereira I.A."/>
            <person name="Rodrigues-Pousada C."/>
        </authorList>
    </citation>
    <scope>NUCLEOTIDE SEQUENCE [LARGE SCALE GENOMIC DNA]</scope>
    <source>
        <strain evidence="10">ATCC 19364 / DSM 1382 / NCIMB 9332 / VKM B-1759</strain>
    </source>
</reference>
<evidence type="ECO:0000256" key="4">
    <source>
        <dbReference type="ARBA" id="ARBA00022475"/>
    </source>
</evidence>
<comment type="similarity">
    <text evidence="2">Belongs to the AzlC family.</text>
</comment>
<dbReference type="InterPro" id="IPR011606">
    <property type="entry name" value="Brnchd-chn_aa_trnsp_permease"/>
</dbReference>
<dbReference type="GO" id="GO:1903785">
    <property type="term" value="P:L-valine transmembrane transport"/>
    <property type="evidence" value="ECO:0007669"/>
    <property type="project" value="TreeGrafter"/>
</dbReference>
<feature type="transmembrane region" description="Helical" evidence="8">
    <location>
        <begin position="208"/>
        <end position="228"/>
    </location>
</feature>
<feature type="transmembrane region" description="Helical" evidence="8">
    <location>
        <begin position="72"/>
        <end position="90"/>
    </location>
</feature>
<evidence type="ECO:0000256" key="7">
    <source>
        <dbReference type="ARBA" id="ARBA00023136"/>
    </source>
</evidence>
<gene>
    <name evidence="9" type="ORF">DGI_0979</name>
</gene>
<dbReference type="STRING" id="1121448.DGI_0979"/>
<feature type="transmembrane region" description="Helical" evidence="8">
    <location>
        <begin position="43"/>
        <end position="65"/>
    </location>
</feature>
<evidence type="ECO:0000313" key="10">
    <source>
        <dbReference type="Proteomes" id="UP000016587"/>
    </source>
</evidence>
<evidence type="ECO:0000256" key="6">
    <source>
        <dbReference type="ARBA" id="ARBA00022989"/>
    </source>
</evidence>
<feature type="transmembrane region" description="Helical" evidence="8">
    <location>
        <begin position="16"/>
        <end position="37"/>
    </location>
</feature>
<dbReference type="AlphaFoldDB" id="T2G989"/>
<proteinExistence type="inferred from homology"/>
<keyword evidence="10" id="KW-1185">Reference proteome</keyword>
<keyword evidence="4" id="KW-1003">Cell membrane</keyword>
<evidence type="ECO:0000256" key="2">
    <source>
        <dbReference type="ARBA" id="ARBA00010735"/>
    </source>
</evidence>
<dbReference type="GO" id="GO:0005886">
    <property type="term" value="C:plasma membrane"/>
    <property type="evidence" value="ECO:0007669"/>
    <property type="project" value="UniProtKB-SubCell"/>
</dbReference>
<evidence type="ECO:0000256" key="1">
    <source>
        <dbReference type="ARBA" id="ARBA00004651"/>
    </source>
</evidence>
<dbReference type="Pfam" id="PF03591">
    <property type="entry name" value="AzlC"/>
    <property type="match status" value="1"/>
</dbReference>
<keyword evidence="7 8" id="KW-0472">Membrane</keyword>
<dbReference type="PATRIC" id="fig|1121448.10.peg.984"/>